<proteinExistence type="predicted"/>
<dbReference type="Proteomes" id="UP000006844">
    <property type="component" value="Chromosome"/>
</dbReference>
<sequence length="177" mass="20005">MSLKIEEQIGALAAKTEICEVLTRYIRAVDRVDEQSLSATFHTGAAIAQGGYVMPAEQFIPIVVGLLRELESTHHQLSPPLIELRGDTAFVESYFTGFHRLGPNGWSPFPDAKPSEDIFIGGRYIDRFERRDGLWAITDRQSPRDWIRYETAADRGGMADPPNPRSFRSKHDPAYQR</sequence>
<reference evidence="3 4" key="1">
    <citation type="journal article" date="2012" name="Stand. Genomic Sci.">
        <title>Complete genome sequence of Terriglobus saanensis type strain SP1PR4(T), an Acidobacteria from tundra soil.</title>
        <authorList>
            <person name="Rawat S.R."/>
            <person name="Mannisto M.K."/>
            <person name="Starovoytov V."/>
            <person name="Goodwin L."/>
            <person name="Nolan M."/>
            <person name="Hauser L."/>
            <person name="Land M."/>
            <person name="Davenport K.W."/>
            <person name="Woyke T."/>
            <person name="Haggblom M.M."/>
        </authorList>
    </citation>
    <scope>NUCLEOTIDE SEQUENCE</scope>
    <source>
        <strain evidence="4">ATCC BAA-1853 / DSM 23119 / SP1PR4</strain>
    </source>
</reference>
<keyword evidence="4" id="KW-1185">Reference proteome</keyword>
<name>E8UY45_TERSS</name>
<evidence type="ECO:0000313" key="4">
    <source>
        <dbReference type="Proteomes" id="UP000006844"/>
    </source>
</evidence>
<dbReference type="Gene3D" id="3.10.450.50">
    <property type="match status" value="1"/>
</dbReference>
<dbReference type="InterPro" id="IPR032710">
    <property type="entry name" value="NTF2-like_dom_sf"/>
</dbReference>
<dbReference type="Pfam" id="PF13577">
    <property type="entry name" value="SnoaL_4"/>
    <property type="match status" value="1"/>
</dbReference>
<dbReference type="AlphaFoldDB" id="E8UY45"/>
<dbReference type="STRING" id="401053.AciPR4_0013"/>
<dbReference type="eggNOG" id="COG5517">
    <property type="taxonomic scope" value="Bacteria"/>
</dbReference>
<evidence type="ECO:0000256" key="1">
    <source>
        <dbReference type="SAM" id="MobiDB-lite"/>
    </source>
</evidence>
<evidence type="ECO:0000259" key="2">
    <source>
        <dbReference type="Pfam" id="PF13577"/>
    </source>
</evidence>
<dbReference type="OrthoDB" id="2084678at2"/>
<dbReference type="KEGG" id="tsa:AciPR4_0013"/>
<dbReference type="SUPFAM" id="SSF54427">
    <property type="entry name" value="NTF2-like"/>
    <property type="match status" value="1"/>
</dbReference>
<organism evidence="3 4">
    <name type="scientific">Terriglobus saanensis (strain ATCC BAA-1853 / DSM 23119 / SP1PR4)</name>
    <dbReference type="NCBI Taxonomy" id="401053"/>
    <lineage>
        <taxon>Bacteria</taxon>
        <taxon>Pseudomonadati</taxon>
        <taxon>Acidobacteriota</taxon>
        <taxon>Terriglobia</taxon>
        <taxon>Terriglobales</taxon>
        <taxon>Acidobacteriaceae</taxon>
        <taxon>Terriglobus</taxon>
    </lineage>
</organism>
<dbReference type="InterPro" id="IPR037401">
    <property type="entry name" value="SnoaL-like"/>
</dbReference>
<dbReference type="EMBL" id="CP002467">
    <property type="protein sequence ID" value="ADV80855.1"/>
    <property type="molecule type" value="Genomic_DNA"/>
</dbReference>
<feature type="region of interest" description="Disordered" evidence="1">
    <location>
        <begin position="151"/>
        <end position="177"/>
    </location>
</feature>
<dbReference type="RefSeq" id="WP_013566588.1">
    <property type="nucleotide sequence ID" value="NC_014963.1"/>
</dbReference>
<dbReference type="HOGENOM" id="CLU_106738_0_0_0"/>
<accession>E8UY45</accession>
<feature type="domain" description="SnoaL-like" evidence="2">
    <location>
        <begin position="12"/>
        <end position="140"/>
    </location>
</feature>
<evidence type="ECO:0000313" key="3">
    <source>
        <dbReference type="EMBL" id="ADV80855.1"/>
    </source>
</evidence>
<protein>
    <recommendedName>
        <fullName evidence="2">SnoaL-like domain-containing protein</fullName>
    </recommendedName>
</protein>
<gene>
    <name evidence="3" type="ordered locus">AciPR4_0013</name>
</gene>